<gene>
    <name evidence="5" type="ORF">SVUK_LOCUS4470</name>
</gene>
<dbReference type="AlphaFoldDB" id="A0A3P7KQF0"/>
<dbReference type="Proteomes" id="UP000270094">
    <property type="component" value="Unassembled WGS sequence"/>
</dbReference>
<name>A0A3P7KQF0_STRVU</name>
<organism evidence="5 6">
    <name type="scientific">Strongylus vulgaris</name>
    <name type="common">Blood worm</name>
    <dbReference type="NCBI Taxonomy" id="40348"/>
    <lineage>
        <taxon>Eukaryota</taxon>
        <taxon>Metazoa</taxon>
        <taxon>Ecdysozoa</taxon>
        <taxon>Nematoda</taxon>
        <taxon>Chromadorea</taxon>
        <taxon>Rhabditida</taxon>
        <taxon>Rhabditina</taxon>
        <taxon>Rhabditomorpha</taxon>
        <taxon>Strongyloidea</taxon>
        <taxon>Strongylidae</taxon>
        <taxon>Strongylus</taxon>
    </lineage>
</organism>
<proteinExistence type="predicted"/>
<protein>
    <submittedName>
        <fullName evidence="5">Uncharacterized protein</fullName>
    </submittedName>
</protein>
<accession>A0A3P7KQF0</accession>
<keyword evidence="3" id="KW-0788">Thiol protease</keyword>
<dbReference type="PANTHER" id="PTHR46143">
    <property type="entry name" value="CALPAIN-7"/>
    <property type="match status" value="1"/>
</dbReference>
<feature type="region of interest" description="Disordered" evidence="4">
    <location>
        <begin position="33"/>
        <end position="66"/>
    </location>
</feature>
<feature type="non-terminal residue" evidence="5">
    <location>
        <position position="1"/>
    </location>
</feature>
<dbReference type="OrthoDB" id="167576at2759"/>
<evidence type="ECO:0000256" key="4">
    <source>
        <dbReference type="SAM" id="MobiDB-lite"/>
    </source>
</evidence>
<dbReference type="EMBL" id="UYYB01012352">
    <property type="protein sequence ID" value="VDM69472.1"/>
    <property type="molecule type" value="Genomic_DNA"/>
</dbReference>
<dbReference type="InterPro" id="IPR038765">
    <property type="entry name" value="Papain-like_cys_pep_sf"/>
</dbReference>
<dbReference type="InterPro" id="IPR051297">
    <property type="entry name" value="PalB/RIM13"/>
</dbReference>
<dbReference type="PANTHER" id="PTHR46143:SF1">
    <property type="entry name" value="CALPAIN-7"/>
    <property type="match status" value="1"/>
</dbReference>
<evidence type="ECO:0000256" key="2">
    <source>
        <dbReference type="ARBA" id="ARBA00022801"/>
    </source>
</evidence>
<sequence>KRLEHLKHIEEQKKLELLTESLPDVPVDELSKLNVNSNVPSGSSSPSVPNSPNLRPRSPLPAHKSESLTKEELAVLAITSNINGRKYVPFLSVDLKEKFNYSIPFSDKDGKISLTEKQKRRIKAWLRPHEIFPEPKVIGNVDSGTIKQVLFFYEAHLFKSLWGFVSVE</sequence>
<keyword evidence="6" id="KW-1185">Reference proteome</keyword>
<dbReference type="GO" id="GO:0004197">
    <property type="term" value="F:cysteine-type endopeptidase activity"/>
    <property type="evidence" value="ECO:0007669"/>
    <property type="project" value="TreeGrafter"/>
</dbReference>
<evidence type="ECO:0000256" key="1">
    <source>
        <dbReference type="ARBA" id="ARBA00022670"/>
    </source>
</evidence>
<dbReference type="GO" id="GO:0006508">
    <property type="term" value="P:proteolysis"/>
    <property type="evidence" value="ECO:0007669"/>
    <property type="project" value="UniProtKB-KW"/>
</dbReference>
<evidence type="ECO:0000313" key="5">
    <source>
        <dbReference type="EMBL" id="VDM69472.1"/>
    </source>
</evidence>
<dbReference type="SUPFAM" id="SSF54001">
    <property type="entry name" value="Cysteine proteinases"/>
    <property type="match status" value="1"/>
</dbReference>
<keyword evidence="1" id="KW-0645">Protease</keyword>
<keyword evidence="2" id="KW-0378">Hydrolase</keyword>
<reference evidence="5 6" key="1">
    <citation type="submission" date="2018-11" db="EMBL/GenBank/DDBJ databases">
        <authorList>
            <consortium name="Pathogen Informatics"/>
        </authorList>
    </citation>
    <scope>NUCLEOTIDE SEQUENCE [LARGE SCALE GENOMIC DNA]</scope>
</reference>
<feature type="compositionally biased region" description="Low complexity" evidence="4">
    <location>
        <begin position="33"/>
        <end position="61"/>
    </location>
</feature>
<evidence type="ECO:0000313" key="6">
    <source>
        <dbReference type="Proteomes" id="UP000270094"/>
    </source>
</evidence>
<evidence type="ECO:0000256" key="3">
    <source>
        <dbReference type="ARBA" id="ARBA00022807"/>
    </source>
</evidence>